<keyword evidence="1" id="KW-0472">Membrane</keyword>
<sequence>MACPGGTNVGSVLKKLGLRPVTKCSLVKYYLPAFGVASYTALSVNVMNPSLVIRIFPKRDITNVLLFSALAGTGSYIYTREHMVKAHYQRLLFSGTGALLLTFGSVLMWAVLRSIVPPSPTLCTLIGISSGLLVIKIGSDYMNFVDNSVASDEIEISKK</sequence>
<feature type="transmembrane region" description="Helical" evidence="1">
    <location>
        <begin position="91"/>
        <end position="112"/>
    </location>
</feature>
<accession>A0ABM1J1J4</accession>
<dbReference type="Proteomes" id="UP000694924">
    <property type="component" value="Unplaced"/>
</dbReference>
<feature type="transmembrane region" description="Helical" evidence="1">
    <location>
        <begin position="29"/>
        <end position="49"/>
    </location>
</feature>
<dbReference type="PANTHER" id="PTHR38640:SF1">
    <property type="entry name" value="GEO09659P1"/>
    <property type="match status" value="1"/>
</dbReference>
<proteinExistence type="predicted"/>
<keyword evidence="1" id="KW-1133">Transmembrane helix</keyword>
<keyword evidence="2" id="KW-1185">Reference proteome</keyword>
<feature type="transmembrane region" description="Helical" evidence="1">
    <location>
        <begin position="118"/>
        <end position="135"/>
    </location>
</feature>
<dbReference type="PANTHER" id="PTHR38640">
    <property type="entry name" value="GEO09659P1"/>
    <property type="match status" value="1"/>
</dbReference>
<evidence type="ECO:0000313" key="3">
    <source>
        <dbReference type="RefSeq" id="XP_015186331.1"/>
    </source>
</evidence>
<protein>
    <submittedName>
        <fullName evidence="3">Uncharacterized protein LOC107071663</fullName>
    </submittedName>
</protein>
<evidence type="ECO:0000313" key="2">
    <source>
        <dbReference type="Proteomes" id="UP000694924"/>
    </source>
</evidence>
<dbReference type="RefSeq" id="XP_015186331.1">
    <property type="nucleotide sequence ID" value="XM_015330845.1"/>
</dbReference>
<reference evidence="3" key="1">
    <citation type="submission" date="2025-08" db="UniProtKB">
        <authorList>
            <consortium name="RefSeq"/>
        </authorList>
    </citation>
    <scope>IDENTIFICATION</scope>
</reference>
<feature type="transmembrane region" description="Helical" evidence="1">
    <location>
        <begin position="61"/>
        <end position="79"/>
    </location>
</feature>
<dbReference type="GeneID" id="107071663"/>
<name>A0ABM1J1J4_POLDO</name>
<gene>
    <name evidence="3" type="primary">LOC107071663</name>
</gene>
<evidence type="ECO:0000256" key="1">
    <source>
        <dbReference type="SAM" id="Phobius"/>
    </source>
</evidence>
<organism evidence="2 3">
    <name type="scientific">Polistes dominula</name>
    <name type="common">European paper wasp</name>
    <name type="synonym">Vespa dominula</name>
    <dbReference type="NCBI Taxonomy" id="743375"/>
    <lineage>
        <taxon>Eukaryota</taxon>
        <taxon>Metazoa</taxon>
        <taxon>Ecdysozoa</taxon>
        <taxon>Arthropoda</taxon>
        <taxon>Hexapoda</taxon>
        <taxon>Insecta</taxon>
        <taxon>Pterygota</taxon>
        <taxon>Neoptera</taxon>
        <taxon>Endopterygota</taxon>
        <taxon>Hymenoptera</taxon>
        <taxon>Apocrita</taxon>
        <taxon>Aculeata</taxon>
        <taxon>Vespoidea</taxon>
        <taxon>Vespidae</taxon>
        <taxon>Polistinae</taxon>
        <taxon>Polistini</taxon>
        <taxon>Polistes</taxon>
    </lineage>
</organism>
<keyword evidence="1" id="KW-0812">Transmembrane</keyword>